<dbReference type="InterPro" id="IPR036390">
    <property type="entry name" value="WH_DNA-bd_sf"/>
</dbReference>
<evidence type="ECO:0000313" key="1">
    <source>
        <dbReference type="EMBL" id="TWB88967.1"/>
    </source>
</evidence>
<evidence type="ECO:0000313" key="2">
    <source>
        <dbReference type="Proteomes" id="UP000321304"/>
    </source>
</evidence>
<name>A0A560L0W2_9BRAD</name>
<dbReference type="EMBL" id="VITY01000017">
    <property type="protein sequence ID" value="TWB88967.1"/>
    <property type="molecule type" value="Genomic_DNA"/>
</dbReference>
<organism evidence="1 2">
    <name type="scientific">Bradyrhizobium macuxiense</name>
    <dbReference type="NCBI Taxonomy" id="1755647"/>
    <lineage>
        <taxon>Bacteria</taxon>
        <taxon>Pseudomonadati</taxon>
        <taxon>Pseudomonadota</taxon>
        <taxon>Alphaproteobacteria</taxon>
        <taxon>Hyphomicrobiales</taxon>
        <taxon>Nitrobacteraceae</taxon>
        <taxon>Bradyrhizobium</taxon>
    </lineage>
</organism>
<proteinExistence type="predicted"/>
<sequence length="415" mass="46404">MIERVAEEIGLNSILVVAKYKSPRETAELVRALQPVCPVILFSGRLPYRLAISAGFAPDNLDYIPHEGTDLFRALALVALGKGYTGQFPKFSFDCMAERDVSEAYDELRLSDDYHVIPLEIDSDSSEINLDRIISTHRSLLEQGKIEHCFTCIRSVFETLSASRLPVFRINHARISVRQALLRAQLRHELVQAEASQVAICVLSQRSASNTRGKHSTKRLSKAAGLCSDLLGGRIVKIDLNEALWITTRGAIDRHLKALPLSSVSVRDPAFILGIGIGPNADQAEAFARQAQQRTSSPATRYFQIQQTAFIVEKMDPNEAREERQSDLKAARNLQVSPAVIRRLGVVFQELDPNGFTSAELAKSYSIQPRSARRLLTLLKDRGFVEECGLGARHRAGRPELIYRIFLDRMLFPIR</sequence>
<reference evidence="1 2" key="1">
    <citation type="submission" date="2019-06" db="EMBL/GenBank/DDBJ databases">
        <title>Genomic Encyclopedia of Type Strains, Phase IV (KMG-V): Genome sequencing to study the core and pangenomes of soil and plant-associated prokaryotes.</title>
        <authorList>
            <person name="Whitman W."/>
        </authorList>
    </citation>
    <scope>NUCLEOTIDE SEQUENCE [LARGE SCALE GENOMIC DNA]</scope>
    <source>
        <strain evidence="1 2">BR 10355</strain>
    </source>
</reference>
<accession>A0A560L0W2</accession>
<dbReference type="AlphaFoldDB" id="A0A560L0W2"/>
<protein>
    <submittedName>
        <fullName evidence="1">Uncharacterized protein</fullName>
    </submittedName>
</protein>
<dbReference type="SUPFAM" id="SSF46785">
    <property type="entry name" value="Winged helix' DNA-binding domain"/>
    <property type="match status" value="1"/>
</dbReference>
<dbReference type="Proteomes" id="UP000321304">
    <property type="component" value="Unassembled WGS sequence"/>
</dbReference>
<gene>
    <name evidence="1" type="ORF">FBZ93_117151</name>
</gene>
<keyword evidence="2" id="KW-1185">Reference proteome</keyword>
<comment type="caution">
    <text evidence="1">The sequence shown here is derived from an EMBL/GenBank/DDBJ whole genome shotgun (WGS) entry which is preliminary data.</text>
</comment>